<gene>
    <name evidence="2" type="ORF">GUJ93_ZPchr0005g15975</name>
</gene>
<accession>A0A8J5S5I4</accession>
<name>A0A8J5S5I4_ZIZPA</name>
<comment type="caution">
    <text evidence="2">The sequence shown here is derived from an EMBL/GenBank/DDBJ whole genome shotgun (WGS) entry which is preliminary data.</text>
</comment>
<keyword evidence="3" id="KW-1185">Reference proteome</keyword>
<organism evidence="2 3">
    <name type="scientific">Zizania palustris</name>
    <name type="common">Northern wild rice</name>
    <dbReference type="NCBI Taxonomy" id="103762"/>
    <lineage>
        <taxon>Eukaryota</taxon>
        <taxon>Viridiplantae</taxon>
        <taxon>Streptophyta</taxon>
        <taxon>Embryophyta</taxon>
        <taxon>Tracheophyta</taxon>
        <taxon>Spermatophyta</taxon>
        <taxon>Magnoliopsida</taxon>
        <taxon>Liliopsida</taxon>
        <taxon>Poales</taxon>
        <taxon>Poaceae</taxon>
        <taxon>BOP clade</taxon>
        <taxon>Oryzoideae</taxon>
        <taxon>Oryzeae</taxon>
        <taxon>Zizaniinae</taxon>
        <taxon>Zizania</taxon>
    </lineage>
</organism>
<reference evidence="2" key="1">
    <citation type="journal article" date="2021" name="bioRxiv">
        <title>Whole Genome Assembly and Annotation of Northern Wild Rice, Zizania palustris L., Supports a Whole Genome Duplication in the Zizania Genus.</title>
        <authorList>
            <person name="Haas M."/>
            <person name="Kono T."/>
            <person name="Macchietto M."/>
            <person name="Millas R."/>
            <person name="McGilp L."/>
            <person name="Shao M."/>
            <person name="Duquette J."/>
            <person name="Hirsch C.N."/>
            <person name="Kimball J."/>
        </authorList>
    </citation>
    <scope>NUCLEOTIDE SEQUENCE</scope>
    <source>
        <tissue evidence="2">Fresh leaf tissue</tissue>
    </source>
</reference>
<dbReference type="EMBL" id="JAAALK010000284">
    <property type="protein sequence ID" value="KAG8069131.1"/>
    <property type="molecule type" value="Genomic_DNA"/>
</dbReference>
<evidence type="ECO:0000313" key="3">
    <source>
        <dbReference type="Proteomes" id="UP000729402"/>
    </source>
</evidence>
<dbReference type="AlphaFoldDB" id="A0A8J5S5I4"/>
<reference evidence="2" key="2">
    <citation type="submission" date="2021-02" db="EMBL/GenBank/DDBJ databases">
        <authorList>
            <person name="Kimball J.A."/>
            <person name="Haas M.W."/>
            <person name="Macchietto M."/>
            <person name="Kono T."/>
            <person name="Duquette J."/>
            <person name="Shao M."/>
        </authorList>
    </citation>
    <scope>NUCLEOTIDE SEQUENCE</scope>
    <source>
        <tissue evidence="2">Fresh leaf tissue</tissue>
    </source>
</reference>
<protein>
    <submittedName>
        <fullName evidence="2">Uncharacterized protein</fullName>
    </submittedName>
</protein>
<feature type="region of interest" description="Disordered" evidence="1">
    <location>
        <begin position="1"/>
        <end position="95"/>
    </location>
</feature>
<dbReference type="Proteomes" id="UP000729402">
    <property type="component" value="Unassembled WGS sequence"/>
</dbReference>
<proteinExistence type="predicted"/>
<evidence type="ECO:0000256" key="1">
    <source>
        <dbReference type="SAM" id="MobiDB-lite"/>
    </source>
</evidence>
<sequence>MKKIGPFDARGSETLGSPSHSPPQLPHSSPFTHRLPRPPPPTLAPAAARVTSRAFTGHTTPPLRQPRDIPLPGRAMPPLHRPRDLPFPGHATPPL</sequence>
<evidence type="ECO:0000313" key="2">
    <source>
        <dbReference type="EMBL" id="KAG8069131.1"/>
    </source>
</evidence>